<evidence type="ECO:0000313" key="1">
    <source>
        <dbReference type="EMBL" id="TCO36261.1"/>
    </source>
</evidence>
<accession>A0A4R2HXE1</accession>
<dbReference type="Pfam" id="PF04339">
    <property type="entry name" value="FemAB_like"/>
    <property type="match status" value="1"/>
</dbReference>
<keyword evidence="2" id="KW-1185">Reference proteome</keyword>
<protein>
    <submittedName>
        <fullName evidence="1">Peptidoglycan biosynthesis/recognition protein</fullName>
    </submittedName>
</protein>
<dbReference type="Gene3D" id="3.40.630.30">
    <property type="match status" value="1"/>
</dbReference>
<dbReference type="AlphaFoldDB" id="A0A4R2HXE1"/>
<name>A0A4R2HXE1_9GAMM</name>
<comment type="caution">
    <text evidence="1">The sequence shown here is derived from an EMBL/GenBank/DDBJ whole genome shotgun (WGS) entry which is preliminary data.</text>
</comment>
<dbReference type="InterPro" id="IPR007434">
    <property type="entry name" value="FemAB-like"/>
</dbReference>
<organism evidence="1 2">
    <name type="scientific">Dokdonella fugitiva</name>
    <dbReference type="NCBI Taxonomy" id="328517"/>
    <lineage>
        <taxon>Bacteria</taxon>
        <taxon>Pseudomonadati</taxon>
        <taxon>Pseudomonadota</taxon>
        <taxon>Gammaproteobacteria</taxon>
        <taxon>Lysobacterales</taxon>
        <taxon>Rhodanobacteraceae</taxon>
        <taxon>Dokdonella</taxon>
    </lineage>
</organism>
<dbReference type="EMBL" id="SLWQ01000013">
    <property type="protein sequence ID" value="TCO36261.1"/>
    <property type="molecule type" value="Genomic_DNA"/>
</dbReference>
<proteinExistence type="predicted"/>
<reference evidence="1 2" key="1">
    <citation type="journal article" date="2015" name="Stand. Genomic Sci.">
        <title>Genomic Encyclopedia of Bacterial and Archaeal Type Strains, Phase III: the genomes of soil and plant-associated and newly described type strains.</title>
        <authorList>
            <person name="Whitman W.B."/>
            <person name="Woyke T."/>
            <person name="Klenk H.P."/>
            <person name="Zhou Y."/>
            <person name="Lilburn T.G."/>
            <person name="Beck B.J."/>
            <person name="De Vos P."/>
            <person name="Vandamme P."/>
            <person name="Eisen J.A."/>
            <person name="Garrity G."/>
            <person name="Hugenholtz P."/>
            <person name="Kyrpides N.C."/>
        </authorList>
    </citation>
    <scope>NUCLEOTIDE SEQUENCE [LARGE SCALE GENOMIC DNA]</scope>
    <source>
        <strain evidence="1 2">A3</strain>
    </source>
</reference>
<gene>
    <name evidence="1" type="ORF">EV148_1133</name>
</gene>
<dbReference type="InterPro" id="IPR016181">
    <property type="entry name" value="Acyl_CoA_acyltransferase"/>
</dbReference>
<evidence type="ECO:0000313" key="2">
    <source>
        <dbReference type="Proteomes" id="UP000294862"/>
    </source>
</evidence>
<sequence>MMKSACGASATGFRNLLEPPALVGHFLAHPPDGFAAFEMRSGTPAFVAPFDLLTTADDDLRRRVTGLPLYRWWGRLLRPRTCFVGTTVSEYALFPAGAEAGALVDEWLAEPAARQPFLIVKDIPQESPLLDQASNAQARAIAAACERAGFVLLEGQALAWVPIDFESADDYLSRLSPARRKDIRRKLRARAALGIEEIPTGSAFADAALREACYALYLEVYAQSEIHFDRLSRAFFDALLQDAGSGGIMVVYRHAGRMIGWNLCFRVGEALVDKYVGFSYPAAREHNLYFVSWMHNLEYARRHELCCYIAGWTDPEIKAYLGARFTFTRHAVRPRSRMLRALLRRVASRFESDRAWADAKADEGAALGRAARP</sequence>
<dbReference type="SUPFAM" id="SSF55729">
    <property type="entry name" value="Acyl-CoA N-acyltransferases (Nat)"/>
    <property type="match status" value="1"/>
</dbReference>
<dbReference type="Proteomes" id="UP000294862">
    <property type="component" value="Unassembled WGS sequence"/>
</dbReference>